<feature type="non-terminal residue" evidence="1">
    <location>
        <position position="1"/>
    </location>
</feature>
<name>X1KJ84_9ZZZZ</name>
<evidence type="ECO:0000313" key="1">
    <source>
        <dbReference type="EMBL" id="GAH82118.1"/>
    </source>
</evidence>
<proteinExistence type="predicted"/>
<dbReference type="Gene3D" id="3.40.50.1010">
    <property type="entry name" value="5'-nuclease"/>
    <property type="match status" value="1"/>
</dbReference>
<evidence type="ECO:0008006" key="2">
    <source>
        <dbReference type="Google" id="ProtNLM"/>
    </source>
</evidence>
<dbReference type="AlphaFoldDB" id="X1KJ84"/>
<sequence length="39" mass="4450">PNISFTDLTSFVVMREMEILEVLTDDEHFGQCGFSLSKI</sequence>
<dbReference type="EMBL" id="BARU01036891">
    <property type="protein sequence ID" value="GAH82118.1"/>
    <property type="molecule type" value="Genomic_DNA"/>
</dbReference>
<organism evidence="1">
    <name type="scientific">marine sediment metagenome</name>
    <dbReference type="NCBI Taxonomy" id="412755"/>
    <lineage>
        <taxon>unclassified sequences</taxon>
        <taxon>metagenomes</taxon>
        <taxon>ecological metagenomes</taxon>
    </lineage>
</organism>
<comment type="caution">
    <text evidence="1">The sequence shown here is derived from an EMBL/GenBank/DDBJ whole genome shotgun (WGS) entry which is preliminary data.</text>
</comment>
<gene>
    <name evidence="1" type="ORF">S03H2_57547</name>
</gene>
<protein>
    <recommendedName>
        <fullName evidence="2">PIN domain-containing protein</fullName>
    </recommendedName>
</protein>
<accession>X1KJ84</accession>
<reference evidence="1" key="1">
    <citation type="journal article" date="2014" name="Front. Microbiol.">
        <title>High frequency of phylogenetically diverse reductive dehalogenase-homologous genes in deep subseafloor sedimentary metagenomes.</title>
        <authorList>
            <person name="Kawai M."/>
            <person name="Futagami T."/>
            <person name="Toyoda A."/>
            <person name="Takaki Y."/>
            <person name="Nishi S."/>
            <person name="Hori S."/>
            <person name="Arai W."/>
            <person name="Tsubouchi T."/>
            <person name="Morono Y."/>
            <person name="Uchiyama I."/>
            <person name="Ito T."/>
            <person name="Fujiyama A."/>
            <person name="Inagaki F."/>
            <person name="Takami H."/>
        </authorList>
    </citation>
    <scope>NUCLEOTIDE SEQUENCE</scope>
    <source>
        <strain evidence="1">Expedition CK06-06</strain>
    </source>
</reference>